<reference evidence="2" key="1">
    <citation type="journal article" date="2019" name="Int. J. Syst. Evol. Microbiol.">
        <title>The Global Catalogue of Microorganisms (GCM) 10K type strain sequencing project: providing services to taxonomists for standard genome sequencing and annotation.</title>
        <authorList>
            <consortium name="The Broad Institute Genomics Platform"/>
            <consortium name="The Broad Institute Genome Sequencing Center for Infectious Disease"/>
            <person name="Wu L."/>
            <person name="Ma J."/>
        </authorList>
    </citation>
    <scope>NUCLEOTIDE SEQUENCE [LARGE SCALE GENOMIC DNA]</scope>
    <source>
        <strain evidence="2">JCM 17441</strain>
    </source>
</reference>
<evidence type="ECO:0000313" key="1">
    <source>
        <dbReference type="EMBL" id="GAA4264286.1"/>
    </source>
</evidence>
<evidence type="ECO:0000313" key="2">
    <source>
        <dbReference type="Proteomes" id="UP001500620"/>
    </source>
</evidence>
<proteinExistence type="predicted"/>
<dbReference type="Proteomes" id="UP001500620">
    <property type="component" value="Unassembled WGS sequence"/>
</dbReference>
<dbReference type="EMBL" id="BAABAT010000131">
    <property type="protein sequence ID" value="GAA4264286.1"/>
    <property type="molecule type" value="Genomic_DNA"/>
</dbReference>
<name>A0ABP8DWC0_9ACTN</name>
<protein>
    <recommendedName>
        <fullName evidence="3">PPM-type phosphatase domain-containing protein</fullName>
    </recommendedName>
</protein>
<gene>
    <name evidence="1" type="ORF">GCM10022255_116520</name>
</gene>
<sequence length="70" mass="7173">MKQFRGANARGVCCGTRSTADVSTDLAAPGSLVTVCDGIGSRRRQIKARPIRPATAAKAACRGGASRRAA</sequence>
<comment type="caution">
    <text evidence="1">The sequence shown here is derived from an EMBL/GenBank/DDBJ whole genome shotgun (WGS) entry which is preliminary data.</text>
</comment>
<accession>A0ABP8DWC0</accession>
<organism evidence="1 2">
    <name type="scientific">Dactylosporangium darangshiense</name>
    <dbReference type="NCBI Taxonomy" id="579108"/>
    <lineage>
        <taxon>Bacteria</taxon>
        <taxon>Bacillati</taxon>
        <taxon>Actinomycetota</taxon>
        <taxon>Actinomycetes</taxon>
        <taxon>Micromonosporales</taxon>
        <taxon>Micromonosporaceae</taxon>
        <taxon>Dactylosporangium</taxon>
    </lineage>
</organism>
<evidence type="ECO:0008006" key="3">
    <source>
        <dbReference type="Google" id="ProtNLM"/>
    </source>
</evidence>
<keyword evidence="2" id="KW-1185">Reference proteome</keyword>